<reference evidence="2" key="1">
    <citation type="submission" date="2019-04" db="EMBL/GenBank/DDBJ databases">
        <title>Whole genome sequencing of oral phylogroup 2 treponemes.</title>
        <authorList>
            <person name="Chan Y."/>
            <person name="Zeng H.H."/>
            <person name="Yu X.L."/>
            <person name="Leung W.K."/>
            <person name="Watt R.M."/>
        </authorList>
    </citation>
    <scope>NUCLEOTIDE SEQUENCE</scope>
    <source>
        <strain evidence="2">OMZ 835</strain>
    </source>
</reference>
<feature type="transmembrane region" description="Helical" evidence="1">
    <location>
        <begin position="6"/>
        <end position="29"/>
    </location>
</feature>
<sequence>MYILLRLLLAASLQFGVAGLGITIISLLRKEKFSIHGLNRLNILKSIVLCALCFIPNIIYTYYNDGNILYFPFRRVLTTNEIIASGFPVNVIGILITSLMWGFFEGFNYVVISDKINERYPSKNVWVNWGAISCGVLCILVHGVIGVTVNDILEMLSIFIIIYGMLMVKTITKNAWGCVFIFIIFWNAY</sequence>
<feature type="transmembrane region" description="Helical" evidence="1">
    <location>
        <begin position="125"/>
        <end position="145"/>
    </location>
</feature>
<feature type="transmembrane region" description="Helical" evidence="1">
    <location>
        <begin position="82"/>
        <end position="104"/>
    </location>
</feature>
<organism evidence="2 3">
    <name type="scientific">Treponema putidum</name>
    <dbReference type="NCBI Taxonomy" id="221027"/>
    <lineage>
        <taxon>Bacteria</taxon>
        <taxon>Pseudomonadati</taxon>
        <taxon>Spirochaetota</taxon>
        <taxon>Spirochaetia</taxon>
        <taxon>Spirochaetales</taxon>
        <taxon>Treponemataceae</taxon>
        <taxon>Treponema</taxon>
    </lineage>
</organism>
<dbReference type="EMBL" id="CP038804">
    <property type="protein sequence ID" value="UTY34880.1"/>
    <property type="molecule type" value="Genomic_DNA"/>
</dbReference>
<keyword evidence="1" id="KW-0812">Transmembrane</keyword>
<name>A0AAE9MWG9_9SPIR</name>
<keyword evidence="1" id="KW-0472">Membrane</keyword>
<protein>
    <submittedName>
        <fullName evidence="2">Uncharacterized protein</fullName>
    </submittedName>
</protein>
<keyword evidence="1" id="KW-1133">Transmembrane helix</keyword>
<evidence type="ECO:0000313" key="3">
    <source>
        <dbReference type="Proteomes" id="UP001058682"/>
    </source>
</evidence>
<feature type="transmembrane region" description="Helical" evidence="1">
    <location>
        <begin position="157"/>
        <end position="186"/>
    </location>
</feature>
<gene>
    <name evidence="2" type="ORF">E4N74_04050</name>
</gene>
<dbReference type="Proteomes" id="UP001058682">
    <property type="component" value="Chromosome"/>
</dbReference>
<feature type="transmembrane region" description="Helical" evidence="1">
    <location>
        <begin position="41"/>
        <end position="62"/>
    </location>
</feature>
<proteinExistence type="predicted"/>
<dbReference type="AlphaFoldDB" id="A0AAE9MWG9"/>
<evidence type="ECO:0000313" key="2">
    <source>
        <dbReference type="EMBL" id="UTY34880.1"/>
    </source>
</evidence>
<accession>A0AAE9MWG9</accession>
<evidence type="ECO:0000256" key="1">
    <source>
        <dbReference type="SAM" id="Phobius"/>
    </source>
</evidence>